<accession>A0AC61QPD1</accession>
<protein>
    <submittedName>
        <fullName evidence="1">DUF4199 domain-containing protein</fullName>
    </submittedName>
</protein>
<evidence type="ECO:0000313" key="2">
    <source>
        <dbReference type="Proteomes" id="UP000308886"/>
    </source>
</evidence>
<dbReference type="Proteomes" id="UP000308886">
    <property type="component" value="Unassembled WGS sequence"/>
</dbReference>
<proteinExistence type="predicted"/>
<evidence type="ECO:0000313" key="1">
    <source>
        <dbReference type="EMBL" id="TGX81751.1"/>
    </source>
</evidence>
<keyword evidence="2" id="KW-1185">Reference proteome</keyword>
<name>A0AC61QPD1_9BACT</name>
<gene>
    <name evidence="1" type="ORF">E5358_09485</name>
</gene>
<comment type="caution">
    <text evidence="1">The sequence shown here is derived from an EMBL/GenBank/DDBJ whole genome shotgun (WGS) entry which is preliminary data.</text>
</comment>
<organism evidence="1 2">
    <name type="scientific">Palleniella muris</name>
    <dbReference type="NCBI Taxonomy" id="3038145"/>
    <lineage>
        <taxon>Bacteria</taxon>
        <taxon>Pseudomonadati</taxon>
        <taxon>Bacteroidota</taxon>
        <taxon>Bacteroidia</taxon>
        <taxon>Bacteroidales</taxon>
        <taxon>Prevotellaceae</taxon>
        <taxon>Palleniella</taxon>
    </lineage>
</organism>
<dbReference type="EMBL" id="SRZC01000014">
    <property type="protein sequence ID" value="TGX81751.1"/>
    <property type="molecule type" value="Genomic_DNA"/>
</dbReference>
<sequence>MLTKPEYIQLKAYARLHGTIMGLLWIAGFACFVGSISEPVLSFFFNFTIIFIPFLAASFVRYYRDRVLGGMLSFRRAYCYSLLIFFYATLLLAIAQWAYFEFLDQGRMLGSMTRMISTPEFAPVLEAYKVSKEEVLAQLNILSETRPIDFAFTFMWMNIFFGVILSWFIALFTKRSVARTGKQ</sequence>
<reference evidence="1" key="1">
    <citation type="submission" date="2019-04" db="EMBL/GenBank/DDBJ databases">
        <title>Microbes associate with the intestines of laboratory mice.</title>
        <authorList>
            <person name="Navarre W."/>
            <person name="Wong E."/>
            <person name="Huang K."/>
            <person name="Tropini C."/>
            <person name="Ng K."/>
            <person name="Yu B."/>
        </authorList>
    </citation>
    <scope>NUCLEOTIDE SEQUENCE</scope>
    <source>
        <strain evidence="1">NM73_A23</strain>
    </source>
</reference>